<dbReference type="EMBL" id="BGZK01000945">
    <property type="protein sequence ID" value="GBP65996.1"/>
    <property type="molecule type" value="Genomic_DNA"/>
</dbReference>
<name>A0A4C1XPZ0_EUMVA</name>
<evidence type="ECO:0000313" key="1">
    <source>
        <dbReference type="EMBL" id="GBP65996.1"/>
    </source>
</evidence>
<accession>A0A4C1XPZ0</accession>
<evidence type="ECO:0000313" key="2">
    <source>
        <dbReference type="Proteomes" id="UP000299102"/>
    </source>
</evidence>
<dbReference type="AlphaFoldDB" id="A0A4C1XPZ0"/>
<keyword evidence="2" id="KW-1185">Reference proteome</keyword>
<dbReference type="OrthoDB" id="411823at2759"/>
<organism evidence="1 2">
    <name type="scientific">Eumeta variegata</name>
    <name type="common">Bagworm moth</name>
    <name type="synonym">Eumeta japonica</name>
    <dbReference type="NCBI Taxonomy" id="151549"/>
    <lineage>
        <taxon>Eukaryota</taxon>
        <taxon>Metazoa</taxon>
        <taxon>Ecdysozoa</taxon>
        <taxon>Arthropoda</taxon>
        <taxon>Hexapoda</taxon>
        <taxon>Insecta</taxon>
        <taxon>Pterygota</taxon>
        <taxon>Neoptera</taxon>
        <taxon>Endopterygota</taxon>
        <taxon>Lepidoptera</taxon>
        <taxon>Glossata</taxon>
        <taxon>Ditrysia</taxon>
        <taxon>Tineoidea</taxon>
        <taxon>Psychidae</taxon>
        <taxon>Oiketicinae</taxon>
        <taxon>Eumeta</taxon>
    </lineage>
</organism>
<reference evidence="1 2" key="1">
    <citation type="journal article" date="2019" name="Commun. Biol.">
        <title>The bagworm genome reveals a unique fibroin gene that provides high tensile strength.</title>
        <authorList>
            <person name="Kono N."/>
            <person name="Nakamura H."/>
            <person name="Ohtoshi R."/>
            <person name="Tomita M."/>
            <person name="Numata K."/>
            <person name="Arakawa K."/>
        </authorList>
    </citation>
    <scope>NUCLEOTIDE SEQUENCE [LARGE SCALE GENOMIC DNA]</scope>
</reference>
<sequence>METFFGSNWRFLPNVEEVFRAVRSRLTSTQVKVLTGHSGIAAQVSSQRQPWLRVRHRSRKTCVAHTTGVPSFPSSSPST</sequence>
<proteinExistence type="predicted"/>
<comment type="caution">
    <text evidence="1">The sequence shown here is derived from an EMBL/GenBank/DDBJ whole genome shotgun (WGS) entry which is preliminary data.</text>
</comment>
<gene>
    <name evidence="1" type="ORF">EVAR_47496_1</name>
</gene>
<dbReference type="Proteomes" id="UP000299102">
    <property type="component" value="Unassembled WGS sequence"/>
</dbReference>
<protein>
    <submittedName>
        <fullName evidence="1">Uncharacterized protein</fullName>
    </submittedName>
</protein>